<accession>A0ABV1NW44</accession>
<feature type="region of interest" description="Disordered" evidence="1">
    <location>
        <begin position="149"/>
        <end position="180"/>
    </location>
</feature>
<dbReference type="InterPro" id="IPR036866">
    <property type="entry name" value="RibonucZ/Hydroxyglut_hydro"/>
</dbReference>
<gene>
    <name evidence="3" type="ORF">V6R90_05410</name>
</gene>
<dbReference type="Pfam" id="PF00753">
    <property type="entry name" value="Lactamase_B"/>
    <property type="match status" value="1"/>
</dbReference>
<dbReference type="Gene3D" id="3.60.15.10">
    <property type="entry name" value="Ribonuclease Z/Hydroxyacylglutathione hydrolase-like"/>
    <property type="match status" value="1"/>
</dbReference>
<evidence type="ECO:0000259" key="2">
    <source>
        <dbReference type="Pfam" id="PF00753"/>
    </source>
</evidence>
<name>A0ABV1NW44_9ACTN</name>
<proteinExistence type="predicted"/>
<dbReference type="InterPro" id="IPR001279">
    <property type="entry name" value="Metallo-B-lactamas"/>
</dbReference>
<dbReference type="RefSeq" id="WP_349804023.1">
    <property type="nucleotide sequence ID" value="NZ_JBEGDP010000003.1"/>
</dbReference>
<dbReference type="SUPFAM" id="SSF56281">
    <property type="entry name" value="Metallo-hydrolase/oxidoreductase"/>
    <property type="match status" value="1"/>
</dbReference>
<evidence type="ECO:0000313" key="3">
    <source>
        <dbReference type="EMBL" id="MEQ7846710.1"/>
    </source>
</evidence>
<evidence type="ECO:0000313" key="4">
    <source>
        <dbReference type="Proteomes" id="UP001482520"/>
    </source>
</evidence>
<reference evidence="3 4" key="1">
    <citation type="submission" date="2024-02" db="EMBL/GenBank/DDBJ databases">
        <title>Full genome sequence of Nocardioides kribbensis.</title>
        <authorList>
            <person name="Poletto B.L."/>
            <person name="Silva G."/>
            <person name="Galante D."/>
            <person name="Campos K.R."/>
            <person name="Santos M.B.N."/>
            <person name="Sacchi C.T."/>
        </authorList>
    </citation>
    <scope>NUCLEOTIDE SEQUENCE [LARGE SCALE GENOMIC DNA]</scope>
    <source>
        <strain evidence="3 4">O4R</strain>
    </source>
</reference>
<protein>
    <submittedName>
        <fullName evidence="3">MBL fold metallo-hydrolase</fullName>
    </submittedName>
</protein>
<sequence>MYKLDVSRTQWAVGHGFFHTGIVSAGGGAVAHAYDCGSLRGYARELEREIAAAADRLDGIDLFFLSHFDFDHVSGVSAIAAVIQIGTFVIPLVRPEERFFRLAGRLANDDGEQTVPLTADDDYWALLADPVATLGQLAANVVTVEPGGPLDLGDYQSEKRPSPSSVGQAVQSPPSVGNVGQTTAAHCNSDEVWIWTSFVTEAVAGFATYFAGQLQSKGLISSISSLTQADVLATLVLDKRQALVETYRETVEQVGKSFTLNLTSLMLYSGPKPSAGIRTYRSRDSMKERAEIGAWNPHPGWLGCGDADFRARKRRAEFNRVFVSLKRHVGTFAPSHHGSPLDWRPSLLAGFGPKGQSVPVCVFGADGAYKHPGHGVLLEIQGRGGMTVIVSGDERSRWTERMSAFVEP</sequence>
<feature type="compositionally biased region" description="Polar residues" evidence="1">
    <location>
        <begin position="162"/>
        <end position="180"/>
    </location>
</feature>
<comment type="caution">
    <text evidence="3">The sequence shown here is derived from an EMBL/GenBank/DDBJ whole genome shotgun (WGS) entry which is preliminary data.</text>
</comment>
<organism evidence="3 4">
    <name type="scientific">Nocardioides kribbensis</name>
    <dbReference type="NCBI Taxonomy" id="305517"/>
    <lineage>
        <taxon>Bacteria</taxon>
        <taxon>Bacillati</taxon>
        <taxon>Actinomycetota</taxon>
        <taxon>Actinomycetes</taxon>
        <taxon>Propionibacteriales</taxon>
        <taxon>Nocardioidaceae</taxon>
        <taxon>Nocardioides</taxon>
    </lineage>
</organism>
<feature type="domain" description="Metallo-beta-lactamase" evidence="2">
    <location>
        <begin position="34"/>
        <end position="109"/>
    </location>
</feature>
<dbReference type="EMBL" id="JBEGDP010000003">
    <property type="protein sequence ID" value="MEQ7846710.1"/>
    <property type="molecule type" value="Genomic_DNA"/>
</dbReference>
<evidence type="ECO:0000256" key="1">
    <source>
        <dbReference type="SAM" id="MobiDB-lite"/>
    </source>
</evidence>
<dbReference type="Proteomes" id="UP001482520">
    <property type="component" value="Unassembled WGS sequence"/>
</dbReference>
<keyword evidence="4" id="KW-1185">Reference proteome</keyword>